<sequence length="242" mass="26067">MSVALEIGAIKNGHTAAGNRHDKPAGPADLDASKHPTSVSNELSAAEGLSASEDKPPVDLEAIKGAVRAILQAVGEDPDREGLLETPRRVAKMYAEMFEGLTLDPGRHLDVTFPESYDEIVLVRDIRFTSMCEHHLLPFSGVAHVAYLPNGRVTGLSKLARVVEEVSRRPQVQERMTQTIADLIESKLNSKGVAVVVQAEHSCMSIRGIKKHGASTVTSALRGVFKTNQASRAEVMTLITKG</sequence>
<dbReference type="FunFam" id="3.30.1130.10:FF:000001">
    <property type="entry name" value="GTP cyclohydrolase 1"/>
    <property type="match status" value="1"/>
</dbReference>
<dbReference type="Gene3D" id="3.30.1130.10">
    <property type="match status" value="1"/>
</dbReference>
<feature type="binding site" evidence="7">
    <location>
        <position position="135"/>
    </location>
    <ligand>
        <name>Zn(2+)</name>
        <dbReference type="ChEBI" id="CHEBI:29105"/>
    </ligand>
</feature>
<comment type="pathway">
    <text evidence="2 7">Cofactor biosynthesis; 7,8-dihydroneopterin triphosphate biosynthesis; 7,8-dihydroneopterin triphosphate from GTP: step 1/1.</text>
</comment>
<evidence type="ECO:0000256" key="7">
    <source>
        <dbReference type="HAMAP-Rule" id="MF_00223"/>
    </source>
</evidence>
<dbReference type="FunFam" id="1.10.286.10:FF:000001">
    <property type="entry name" value="GTP cyclohydrolase 1"/>
    <property type="match status" value="1"/>
</dbReference>
<dbReference type="GO" id="GO:0003934">
    <property type="term" value="F:GTP cyclohydrolase I activity"/>
    <property type="evidence" value="ECO:0007669"/>
    <property type="project" value="UniProtKB-UniRule"/>
</dbReference>
<dbReference type="PANTHER" id="PTHR11109">
    <property type="entry name" value="GTP CYCLOHYDROLASE I"/>
    <property type="match status" value="1"/>
</dbReference>
<evidence type="ECO:0000256" key="6">
    <source>
        <dbReference type="ARBA" id="ARBA00022801"/>
    </source>
</evidence>
<protein>
    <recommendedName>
        <fullName evidence="7">GTP cyclohydrolase 1</fullName>
        <ecNumber evidence="7">3.5.4.16</ecNumber>
    </recommendedName>
    <alternativeName>
        <fullName evidence="7">GTP cyclohydrolase I</fullName>
        <shortName evidence="7">GTP-CH-I</shortName>
    </alternativeName>
</protein>
<gene>
    <name evidence="7 10" type="primary">folE</name>
    <name evidence="10" type="ORF">Spa11_16560</name>
</gene>
<dbReference type="PANTHER" id="PTHR11109:SF7">
    <property type="entry name" value="GTP CYCLOHYDROLASE 1"/>
    <property type="match status" value="1"/>
</dbReference>
<dbReference type="InterPro" id="IPR001474">
    <property type="entry name" value="GTP_CycHdrlase_I"/>
</dbReference>
<feature type="domain" description="GTP cyclohydrolase I" evidence="9">
    <location>
        <begin position="63"/>
        <end position="239"/>
    </location>
</feature>
<comment type="subunit">
    <text evidence="7">Homopolymer.</text>
</comment>
<keyword evidence="6 7" id="KW-0378">Hydrolase</keyword>
<dbReference type="HAMAP" id="MF_00223">
    <property type="entry name" value="FolE"/>
    <property type="match status" value="1"/>
</dbReference>
<dbReference type="EMBL" id="CP036349">
    <property type="protein sequence ID" value="QDV73460.1"/>
    <property type="molecule type" value="Genomic_DNA"/>
</dbReference>
<evidence type="ECO:0000313" key="10">
    <source>
        <dbReference type="EMBL" id="QDV73460.1"/>
    </source>
</evidence>
<dbReference type="GO" id="GO:0005525">
    <property type="term" value="F:GTP binding"/>
    <property type="evidence" value="ECO:0007669"/>
    <property type="project" value="UniProtKB-KW"/>
</dbReference>
<evidence type="ECO:0000256" key="4">
    <source>
        <dbReference type="ARBA" id="ARBA00011857"/>
    </source>
</evidence>
<keyword evidence="5 7" id="KW-0554">One-carbon metabolism</keyword>
<dbReference type="NCBIfam" id="NF006825">
    <property type="entry name" value="PRK09347.1-2"/>
    <property type="match status" value="1"/>
</dbReference>
<keyword evidence="7" id="KW-0479">Metal-binding</keyword>
<dbReference type="AlphaFoldDB" id="A0A518K6Q2"/>
<organism evidence="10 11">
    <name type="scientific">Botrimarina mediterranea</name>
    <dbReference type="NCBI Taxonomy" id="2528022"/>
    <lineage>
        <taxon>Bacteria</taxon>
        <taxon>Pseudomonadati</taxon>
        <taxon>Planctomycetota</taxon>
        <taxon>Planctomycetia</taxon>
        <taxon>Pirellulales</taxon>
        <taxon>Lacipirellulaceae</taxon>
        <taxon>Botrimarina</taxon>
    </lineage>
</organism>
<evidence type="ECO:0000256" key="2">
    <source>
        <dbReference type="ARBA" id="ARBA00005080"/>
    </source>
</evidence>
<dbReference type="InterPro" id="IPR043134">
    <property type="entry name" value="GTP-CH-I_N"/>
</dbReference>
<reference evidence="10 11" key="1">
    <citation type="submission" date="2019-02" db="EMBL/GenBank/DDBJ databases">
        <title>Deep-cultivation of Planctomycetes and their phenomic and genomic characterization uncovers novel biology.</title>
        <authorList>
            <person name="Wiegand S."/>
            <person name="Jogler M."/>
            <person name="Boedeker C."/>
            <person name="Pinto D."/>
            <person name="Vollmers J."/>
            <person name="Rivas-Marin E."/>
            <person name="Kohn T."/>
            <person name="Peeters S.H."/>
            <person name="Heuer A."/>
            <person name="Rast P."/>
            <person name="Oberbeckmann S."/>
            <person name="Bunk B."/>
            <person name="Jeske O."/>
            <person name="Meyerdierks A."/>
            <person name="Storesund J.E."/>
            <person name="Kallscheuer N."/>
            <person name="Luecker S."/>
            <person name="Lage O.M."/>
            <person name="Pohl T."/>
            <person name="Merkel B.J."/>
            <person name="Hornburger P."/>
            <person name="Mueller R.-W."/>
            <person name="Bruemmer F."/>
            <person name="Labrenz M."/>
            <person name="Spormann A.M."/>
            <person name="Op den Camp H."/>
            <person name="Overmann J."/>
            <person name="Amann R."/>
            <person name="Jetten M.S.M."/>
            <person name="Mascher T."/>
            <person name="Medema M.H."/>
            <person name="Devos D.P."/>
            <person name="Kaster A.-K."/>
            <person name="Ovreas L."/>
            <person name="Rohde M."/>
            <person name="Galperin M.Y."/>
            <person name="Jogler C."/>
        </authorList>
    </citation>
    <scope>NUCLEOTIDE SEQUENCE [LARGE SCALE GENOMIC DNA]</scope>
    <source>
        <strain evidence="10 11">Spa11</strain>
    </source>
</reference>
<evidence type="ECO:0000259" key="9">
    <source>
        <dbReference type="Pfam" id="PF01227"/>
    </source>
</evidence>
<dbReference type="Proteomes" id="UP000316426">
    <property type="component" value="Chromosome"/>
</dbReference>
<dbReference type="PROSITE" id="PS00859">
    <property type="entry name" value="GTP_CYCLOHYDROL_1_1"/>
    <property type="match status" value="1"/>
</dbReference>
<dbReference type="Pfam" id="PF01227">
    <property type="entry name" value="GTP_cyclohydroI"/>
    <property type="match status" value="1"/>
</dbReference>
<keyword evidence="7" id="KW-0342">GTP-binding</keyword>
<dbReference type="GO" id="GO:0005737">
    <property type="term" value="C:cytoplasm"/>
    <property type="evidence" value="ECO:0007669"/>
    <property type="project" value="TreeGrafter"/>
</dbReference>
<keyword evidence="7" id="KW-0862">Zinc</keyword>
<dbReference type="GO" id="GO:0006729">
    <property type="term" value="P:tetrahydrobiopterin biosynthetic process"/>
    <property type="evidence" value="ECO:0007669"/>
    <property type="project" value="TreeGrafter"/>
</dbReference>
<evidence type="ECO:0000256" key="5">
    <source>
        <dbReference type="ARBA" id="ARBA00022563"/>
    </source>
</evidence>
<feature type="binding site" evidence="7">
    <location>
        <position position="203"/>
    </location>
    <ligand>
        <name>Zn(2+)</name>
        <dbReference type="ChEBI" id="CHEBI:29105"/>
    </ligand>
</feature>
<comment type="subunit">
    <text evidence="4">Toroid-shaped homodecamer, composed of two pentamers of five dimers.</text>
</comment>
<keyword evidence="7" id="KW-0547">Nucleotide-binding</keyword>
<evidence type="ECO:0000313" key="11">
    <source>
        <dbReference type="Proteomes" id="UP000316426"/>
    </source>
</evidence>
<feature type="binding site" evidence="7">
    <location>
        <position position="132"/>
    </location>
    <ligand>
        <name>Zn(2+)</name>
        <dbReference type="ChEBI" id="CHEBI:29105"/>
    </ligand>
</feature>
<dbReference type="InterPro" id="IPR018234">
    <property type="entry name" value="GTP_CycHdrlase_I_CS"/>
</dbReference>
<dbReference type="Gene3D" id="1.10.286.10">
    <property type="match status" value="1"/>
</dbReference>
<dbReference type="SUPFAM" id="SSF55620">
    <property type="entry name" value="Tetrahydrobiopterin biosynthesis enzymes-like"/>
    <property type="match status" value="1"/>
</dbReference>
<dbReference type="GO" id="GO:0006730">
    <property type="term" value="P:one-carbon metabolic process"/>
    <property type="evidence" value="ECO:0007669"/>
    <property type="project" value="UniProtKB-UniRule"/>
</dbReference>
<evidence type="ECO:0000256" key="3">
    <source>
        <dbReference type="ARBA" id="ARBA00008085"/>
    </source>
</evidence>
<dbReference type="InterPro" id="IPR020602">
    <property type="entry name" value="GTP_CycHdrlase_I_dom"/>
</dbReference>
<dbReference type="GO" id="GO:0008270">
    <property type="term" value="F:zinc ion binding"/>
    <property type="evidence" value="ECO:0007669"/>
    <property type="project" value="UniProtKB-UniRule"/>
</dbReference>
<comment type="catalytic activity">
    <reaction evidence="1 7">
        <text>GTP + H2O = 7,8-dihydroneopterin 3'-triphosphate + formate + H(+)</text>
        <dbReference type="Rhea" id="RHEA:17473"/>
        <dbReference type="ChEBI" id="CHEBI:15377"/>
        <dbReference type="ChEBI" id="CHEBI:15378"/>
        <dbReference type="ChEBI" id="CHEBI:15740"/>
        <dbReference type="ChEBI" id="CHEBI:37565"/>
        <dbReference type="ChEBI" id="CHEBI:58462"/>
        <dbReference type="EC" id="3.5.4.16"/>
    </reaction>
</comment>
<evidence type="ECO:0000256" key="8">
    <source>
        <dbReference type="SAM" id="MobiDB-lite"/>
    </source>
</evidence>
<dbReference type="EC" id="3.5.4.16" evidence="7"/>
<feature type="region of interest" description="Disordered" evidence="8">
    <location>
        <begin position="10"/>
        <end position="55"/>
    </location>
</feature>
<evidence type="ECO:0000256" key="1">
    <source>
        <dbReference type="ARBA" id="ARBA00001052"/>
    </source>
</evidence>
<proteinExistence type="inferred from homology"/>
<keyword evidence="11" id="KW-1185">Reference proteome</keyword>
<dbReference type="UniPathway" id="UPA00848">
    <property type="reaction ID" value="UER00151"/>
</dbReference>
<dbReference type="NCBIfam" id="NF006826">
    <property type="entry name" value="PRK09347.1-3"/>
    <property type="match status" value="1"/>
</dbReference>
<comment type="similarity">
    <text evidence="3 7">Belongs to the GTP cyclohydrolase I family.</text>
</comment>
<dbReference type="PROSITE" id="PS00860">
    <property type="entry name" value="GTP_CYCLOHYDROL_1_2"/>
    <property type="match status" value="1"/>
</dbReference>
<dbReference type="KEGG" id="bmei:Spa11_16560"/>
<dbReference type="NCBIfam" id="TIGR00063">
    <property type="entry name" value="folE"/>
    <property type="match status" value="1"/>
</dbReference>
<dbReference type="InterPro" id="IPR043133">
    <property type="entry name" value="GTP-CH-I_C/QueF"/>
</dbReference>
<dbReference type="GO" id="GO:0046654">
    <property type="term" value="P:tetrahydrofolate biosynthetic process"/>
    <property type="evidence" value="ECO:0007669"/>
    <property type="project" value="UniProtKB-UniRule"/>
</dbReference>
<accession>A0A518K6Q2</accession>
<name>A0A518K6Q2_9BACT</name>